<feature type="non-terminal residue" evidence="1">
    <location>
        <position position="1"/>
    </location>
</feature>
<reference evidence="1 2" key="1">
    <citation type="submission" date="2015-06" db="EMBL/GenBank/DDBJ databases">
        <title>Expansion of signal transduction pathways in fungi by whole-genome duplication.</title>
        <authorList>
            <consortium name="DOE Joint Genome Institute"/>
            <person name="Corrochano L.M."/>
            <person name="Kuo A."/>
            <person name="Marcet-Houben M."/>
            <person name="Polaino S."/>
            <person name="Salamov A."/>
            <person name="Villalobos J.M."/>
            <person name="Alvarez M.I."/>
            <person name="Avalos J."/>
            <person name="Benito E.P."/>
            <person name="Benoit I."/>
            <person name="Burger G."/>
            <person name="Camino L.P."/>
            <person name="Canovas D."/>
            <person name="Cerda-Olmedo E."/>
            <person name="Cheng J.-F."/>
            <person name="Dominguez A."/>
            <person name="Elias M."/>
            <person name="Eslava A.P."/>
            <person name="Glaser F."/>
            <person name="Grimwood J."/>
            <person name="Gutierrez G."/>
            <person name="Heitman J."/>
            <person name="Henrissat B."/>
            <person name="Iturriaga E.A."/>
            <person name="Lang B.F."/>
            <person name="Lavin J.L."/>
            <person name="Lee S."/>
            <person name="Li W."/>
            <person name="Lindquist E."/>
            <person name="Lopez-Garcia S."/>
            <person name="Luque E.M."/>
            <person name="Marcos A.T."/>
            <person name="Martin J."/>
            <person name="Mccluskey K."/>
            <person name="Medina H.R."/>
            <person name="Miralles-Duran A."/>
            <person name="Miyazaki A."/>
            <person name="Munoz-Torres E."/>
            <person name="Oguiza J.A."/>
            <person name="Ohm R."/>
            <person name="Olmedo M."/>
            <person name="Orejas M."/>
            <person name="Ortiz-Castellanos L."/>
            <person name="Pisabarro A.G."/>
            <person name="Rodriguez-Romero J."/>
            <person name="Ruiz-Herrera J."/>
            <person name="Ruiz-Vazquez R."/>
            <person name="Sanz C."/>
            <person name="Schackwitz W."/>
            <person name="Schmutz J."/>
            <person name="Shahriari M."/>
            <person name="Shelest E."/>
            <person name="Silva-Franco F."/>
            <person name="Soanes D."/>
            <person name="Syed K."/>
            <person name="Tagua V.G."/>
            <person name="Talbot N.J."/>
            <person name="Thon M."/>
            <person name="De Vries R.P."/>
            <person name="Wiebenga A."/>
            <person name="Yadav J.S."/>
            <person name="Braun E.L."/>
            <person name="Baker S."/>
            <person name="Garre V."/>
            <person name="Horwitz B."/>
            <person name="Torres-Martinez S."/>
            <person name="Idnurm A."/>
            <person name="Herrera-Estrella A."/>
            <person name="Gabaldon T."/>
            <person name="Grigoriev I.V."/>
        </authorList>
    </citation>
    <scope>NUCLEOTIDE SEQUENCE [LARGE SCALE GENOMIC DNA]</scope>
    <source>
        <strain evidence="1 2">CBS 277.49</strain>
    </source>
</reference>
<dbReference type="AlphaFoldDB" id="A0A162YF44"/>
<accession>A0A162YF44</accession>
<dbReference type="Proteomes" id="UP000077051">
    <property type="component" value="Unassembled WGS sequence"/>
</dbReference>
<dbReference type="EMBL" id="AMYB01000010">
    <property type="protein sequence ID" value="OAC98406.1"/>
    <property type="molecule type" value="Genomic_DNA"/>
</dbReference>
<dbReference type="VEuPathDB" id="FungiDB:MUCCIDRAFT_191190"/>
<name>A0A162YF44_MUCCL</name>
<comment type="caution">
    <text evidence="1">The sequence shown here is derived from an EMBL/GenBank/DDBJ whole genome shotgun (WGS) entry which is preliminary data.</text>
</comment>
<keyword evidence="2" id="KW-1185">Reference proteome</keyword>
<evidence type="ECO:0000313" key="2">
    <source>
        <dbReference type="Proteomes" id="UP000077051"/>
    </source>
</evidence>
<protein>
    <submittedName>
        <fullName evidence="1">Uncharacterized protein</fullName>
    </submittedName>
</protein>
<gene>
    <name evidence="1" type="ORF">MUCCIDRAFT_191190</name>
</gene>
<organism evidence="1 2">
    <name type="scientific">Mucor lusitanicus CBS 277.49</name>
    <dbReference type="NCBI Taxonomy" id="747725"/>
    <lineage>
        <taxon>Eukaryota</taxon>
        <taxon>Fungi</taxon>
        <taxon>Fungi incertae sedis</taxon>
        <taxon>Mucoromycota</taxon>
        <taxon>Mucoromycotina</taxon>
        <taxon>Mucoromycetes</taxon>
        <taxon>Mucorales</taxon>
        <taxon>Mucorineae</taxon>
        <taxon>Mucoraceae</taxon>
        <taxon>Mucor</taxon>
    </lineage>
</organism>
<evidence type="ECO:0000313" key="1">
    <source>
        <dbReference type="EMBL" id="OAC98406.1"/>
    </source>
</evidence>
<proteinExistence type="predicted"/>
<sequence length="84" mass="9764">FLHFSCFHQHIYYYLAKQNSDYPPFVCQEKLIHLCSFSIWLETTPKRPLKEGIPLYINNNNNNSSSNERTLQVGCGSLKERIAG</sequence>